<dbReference type="InterPro" id="IPR014780">
    <property type="entry name" value="tRNA_psdUridine_synth_TruB"/>
</dbReference>
<dbReference type="SUPFAM" id="SSF55120">
    <property type="entry name" value="Pseudouridine synthase"/>
    <property type="match status" value="1"/>
</dbReference>
<dbReference type="GO" id="GO:0003723">
    <property type="term" value="F:RNA binding"/>
    <property type="evidence" value="ECO:0007669"/>
    <property type="project" value="InterPro"/>
</dbReference>
<accession>A0A2H0N763</accession>
<dbReference type="InterPro" id="IPR020103">
    <property type="entry name" value="PsdUridine_synth_cat_dom_sf"/>
</dbReference>
<gene>
    <name evidence="7" type="primary">truB</name>
    <name evidence="7" type="ORF">COV57_02815</name>
</gene>
<organism evidence="7 8">
    <name type="scientific">Candidatus Liptonbacteria bacterium CG11_big_fil_rev_8_21_14_0_20_35_14</name>
    <dbReference type="NCBI Taxonomy" id="1974634"/>
    <lineage>
        <taxon>Bacteria</taxon>
        <taxon>Candidatus Liptoniibacteriota</taxon>
    </lineage>
</organism>
<dbReference type="Gene3D" id="3.30.2350.10">
    <property type="entry name" value="Pseudouridine synthase"/>
    <property type="match status" value="1"/>
</dbReference>
<dbReference type="PANTHER" id="PTHR13767:SF2">
    <property type="entry name" value="PSEUDOURIDYLATE SYNTHASE TRUB1"/>
    <property type="match status" value="1"/>
</dbReference>
<dbReference type="EC" id="5.4.99.25" evidence="3"/>
<dbReference type="InterPro" id="IPR002501">
    <property type="entry name" value="PsdUridine_synth_N"/>
</dbReference>
<dbReference type="AlphaFoldDB" id="A0A2H0N763"/>
<protein>
    <recommendedName>
        <fullName evidence="3">tRNA pseudouridine(55) synthase</fullName>
        <ecNumber evidence="3">5.4.99.25</ecNumber>
    </recommendedName>
</protein>
<evidence type="ECO:0000256" key="5">
    <source>
        <dbReference type="ARBA" id="ARBA00023235"/>
    </source>
</evidence>
<keyword evidence="4" id="KW-0819">tRNA processing</keyword>
<evidence type="ECO:0000313" key="8">
    <source>
        <dbReference type="Proteomes" id="UP000229893"/>
    </source>
</evidence>
<dbReference type="GO" id="GO:1990481">
    <property type="term" value="P:mRNA pseudouridine synthesis"/>
    <property type="evidence" value="ECO:0007669"/>
    <property type="project" value="TreeGrafter"/>
</dbReference>
<evidence type="ECO:0000256" key="3">
    <source>
        <dbReference type="ARBA" id="ARBA00012787"/>
    </source>
</evidence>
<dbReference type="NCBIfam" id="TIGR00431">
    <property type="entry name" value="TruB"/>
    <property type="match status" value="1"/>
</dbReference>
<comment type="similarity">
    <text evidence="2">Belongs to the pseudouridine synthase TruB family. Type 1 subfamily.</text>
</comment>
<proteinExistence type="inferred from homology"/>
<dbReference type="GO" id="GO:0006400">
    <property type="term" value="P:tRNA modification"/>
    <property type="evidence" value="ECO:0007669"/>
    <property type="project" value="TreeGrafter"/>
</dbReference>
<sequence length="208" mass="23536">MIGIFSYHKPKGITSAQFLNKIKKDLNTKEKIGHGGTLDKFAEGVLVVAIGQEYTKQLTPILKNSTKEYEAEIKLGVNSTTCDSEGEMENISDKKPTLKEIKEVIKKFPLNKSFTQTSPLYSAKKIKGVRQSDLMRVSKIFEPKKSLVTLHSIEIQDYNYPILKIKITTSSGFYVRSLARDLGEKLQTGAYLINLKRTKIITENKIYK</sequence>
<evidence type="ECO:0000256" key="2">
    <source>
        <dbReference type="ARBA" id="ARBA00005642"/>
    </source>
</evidence>
<keyword evidence="5" id="KW-0413">Isomerase</keyword>
<evidence type="ECO:0000256" key="4">
    <source>
        <dbReference type="ARBA" id="ARBA00022694"/>
    </source>
</evidence>
<dbReference type="Proteomes" id="UP000229893">
    <property type="component" value="Unassembled WGS sequence"/>
</dbReference>
<reference evidence="7 8" key="1">
    <citation type="submission" date="2017-09" db="EMBL/GenBank/DDBJ databases">
        <title>Depth-based differentiation of microbial function through sediment-hosted aquifers and enrichment of novel symbionts in the deep terrestrial subsurface.</title>
        <authorList>
            <person name="Probst A.J."/>
            <person name="Ladd B."/>
            <person name="Jarett J.K."/>
            <person name="Geller-Mcgrath D.E."/>
            <person name="Sieber C.M."/>
            <person name="Emerson J.B."/>
            <person name="Anantharaman K."/>
            <person name="Thomas B.C."/>
            <person name="Malmstrom R."/>
            <person name="Stieglmeier M."/>
            <person name="Klingl A."/>
            <person name="Woyke T."/>
            <person name="Ryan C.M."/>
            <person name="Banfield J.F."/>
        </authorList>
    </citation>
    <scope>NUCLEOTIDE SEQUENCE [LARGE SCALE GENOMIC DNA]</scope>
    <source>
        <strain evidence="7">CG11_big_fil_rev_8_21_14_0_20_35_14</strain>
    </source>
</reference>
<comment type="catalytic activity">
    <reaction evidence="1">
        <text>uridine(55) in tRNA = pseudouridine(55) in tRNA</text>
        <dbReference type="Rhea" id="RHEA:42532"/>
        <dbReference type="Rhea" id="RHEA-COMP:10101"/>
        <dbReference type="Rhea" id="RHEA-COMP:10102"/>
        <dbReference type="ChEBI" id="CHEBI:65314"/>
        <dbReference type="ChEBI" id="CHEBI:65315"/>
        <dbReference type="EC" id="5.4.99.25"/>
    </reaction>
</comment>
<dbReference type="PANTHER" id="PTHR13767">
    <property type="entry name" value="TRNA-PSEUDOURIDINE SYNTHASE"/>
    <property type="match status" value="1"/>
</dbReference>
<evidence type="ECO:0000259" key="6">
    <source>
        <dbReference type="Pfam" id="PF01509"/>
    </source>
</evidence>
<name>A0A2H0N763_9BACT</name>
<dbReference type="GO" id="GO:0160148">
    <property type="term" value="F:tRNA pseudouridine(55) synthase activity"/>
    <property type="evidence" value="ECO:0007669"/>
    <property type="project" value="UniProtKB-EC"/>
</dbReference>
<evidence type="ECO:0000256" key="1">
    <source>
        <dbReference type="ARBA" id="ARBA00000385"/>
    </source>
</evidence>
<dbReference type="Pfam" id="PF01509">
    <property type="entry name" value="TruB_N"/>
    <property type="match status" value="1"/>
</dbReference>
<dbReference type="EMBL" id="PCWO01000041">
    <property type="protein sequence ID" value="PIR04742.1"/>
    <property type="molecule type" value="Genomic_DNA"/>
</dbReference>
<comment type="caution">
    <text evidence="7">The sequence shown here is derived from an EMBL/GenBank/DDBJ whole genome shotgun (WGS) entry which is preliminary data.</text>
</comment>
<feature type="domain" description="Pseudouridine synthase II N-terminal" evidence="6">
    <location>
        <begin position="27"/>
        <end position="175"/>
    </location>
</feature>
<evidence type="ECO:0000313" key="7">
    <source>
        <dbReference type="EMBL" id="PIR04742.1"/>
    </source>
</evidence>